<evidence type="ECO:0000256" key="2">
    <source>
        <dbReference type="ARBA" id="ARBA00023125"/>
    </source>
</evidence>
<dbReference type="Proteomes" id="UP001596047">
    <property type="component" value="Unassembled WGS sequence"/>
</dbReference>
<proteinExistence type="predicted"/>
<sequence>MGDIKEQVQRFPASRIIDVAKALSGDLRLRILEALGEQSMSISQLAAKLGVAQPTITINIQLLEHAELVTSTLGANREKICSVTCRTILLELPTKLGEGLQKLEEIHMPIGMYSNSFVGPPCGMVNKEGAAIGCVDDPRVFYMPERTEAALLWFGGSGFVEYYFANPVPPGVVFDELQFCAELCSEAPGFHPEWPSDIVLFINDHRIGQLSSPADFGDRKGKLTSSKWSGGTEYGLLTTWRVTPEGSYVNEERQTDTTLSDLNLQYNKPIRIRIEVPEDAANCNGLNLFGSSFGDYPQDLVLSFFQIHDVHEEE</sequence>
<dbReference type="PANTHER" id="PTHR43132:SF2">
    <property type="entry name" value="ARSENICAL RESISTANCE OPERON REPRESSOR ARSR-RELATED"/>
    <property type="match status" value="1"/>
</dbReference>
<dbReference type="RefSeq" id="WP_379190819.1">
    <property type="nucleotide sequence ID" value="NZ_JBHSOW010000092.1"/>
</dbReference>
<dbReference type="EMBL" id="JBHSOW010000092">
    <property type="protein sequence ID" value="MFC5652187.1"/>
    <property type="molecule type" value="Genomic_DNA"/>
</dbReference>
<gene>
    <name evidence="5" type="ORF">ACFPYJ_24325</name>
</gene>
<dbReference type="InterPro" id="IPR036390">
    <property type="entry name" value="WH_DNA-bd_sf"/>
</dbReference>
<evidence type="ECO:0000313" key="6">
    <source>
        <dbReference type="Proteomes" id="UP001596047"/>
    </source>
</evidence>
<dbReference type="Gene3D" id="1.10.10.10">
    <property type="entry name" value="Winged helix-like DNA-binding domain superfamily/Winged helix DNA-binding domain"/>
    <property type="match status" value="1"/>
</dbReference>
<keyword evidence="6" id="KW-1185">Reference proteome</keyword>
<keyword evidence="1" id="KW-0805">Transcription regulation</keyword>
<dbReference type="CDD" id="cd00090">
    <property type="entry name" value="HTH_ARSR"/>
    <property type="match status" value="1"/>
</dbReference>
<evidence type="ECO:0000259" key="4">
    <source>
        <dbReference type="SMART" id="SM00418"/>
    </source>
</evidence>
<evidence type="ECO:0000256" key="1">
    <source>
        <dbReference type="ARBA" id="ARBA00023015"/>
    </source>
</evidence>
<dbReference type="InterPro" id="IPR051011">
    <property type="entry name" value="Metal_resp_trans_reg"/>
</dbReference>
<accession>A0ABW0W4J2</accession>
<evidence type="ECO:0000313" key="5">
    <source>
        <dbReference type="EMBL" id="MFC5652187.1"/>
    </source>
</evidence>
<keyword evidence="3" id="KW-0804">Transcription</keyword>
<dbReference type="InterPro" id="IPR001845">
    <property type="entry name" value="HTH_ArsR_DNA-bd_dom"/>
</dbReference>
<reference evidence="6" key="1">
    <citation type="journal article" date="2019" name="Int. J. Syst. Evol. Microbiol.">
        <title>The Global Catalogue of Microorganisms (GCM) 10K type strain sequencing project: providing services to taxonomists for standard genome sequencing and annotation.</title>
        <authorList>
            <consortium name="The Broad Institute Genomics Platform"/>
            <consortium name="The Broad Institute Genome Sequencing Center for Infectious Disease"/>
            <person name="Wu L."/>
            <person name="Ma J."/>
        </authorList>
    </citation>
    <scope>NUCLEOTIDE SEQUENCE [LARGE SCALE GENOMIC DNA]</scope>
    <source>
        <strain evidence="6">CGMCC 1.3240</strain>
    </source>
</reference>
<comment type="caution">
    <text evidence="5">The sequence shown here is derived from an EMBL/GenBank/DDBJ whole genome shotgun (WGS) entry which is preliminary data.</text>
</comment>
<dbReference type="SUPFAM" id="SSF46785">
    <property type="entry name" value="Winged helix' DNA-binding domain"/>
    <property type="match status" value="1"/>
</dbReference>
<dbReference type="InterPro" id="IPR011991">
    <property type="entry name" value="ArsR-like_HTH"/>
</dbReference>
<dbReference type="Pfam" id="PF12840">
    <property type="entry name" value="HTH_20"/>
    <property type="match status" value="1"/>
</dbReference>
<keyword evidence="2" id="KW-0238">DNA-binding</keyword>
<feature type="domain" description="HTH arsR-type" evidence="4">
    <location>
        <begin position="18"/>
        <end position="105"/>
    </location>
</feature>
<dbReference type="SMART" id="SM00418">
    <property type="entry name" value="HTH_ARSR"/>
    <property type="match status" value="1"/>
</dbReference>
<evidence type="ECO:0000256" key="3">
    <source>
        <dbReference type="ARBA" id="ARBA00023163"/>
    </source>
</evidence>
<dbReference type="InterPro" id="IPR036388">
    <property type="entry name" value="WH-like_DNA-bd_sf"/>
</dbReference>
<name>A0ABW0W4J2_9BACL</name>
<organism evidence="5 6">
    <name type="scientific">Paenibacillus solisilvae</name>
    <dbReference type="NCBI Taxonomy" id="2486751"/>
    <lineage>
        <taxon>Bacteria</taxon>
        <taxon>Bacillati</taxon>
        <taxon>Bacillota</taxon>
        <taxon>Bacilli</taxon>
        <taxon>Bacillales</taxon>
        <taxon>Paenibacillaceae</taxon>
        <taxon>Paenibacillus</taxon>
    </lineage>
</organism>
<dbReference type="PANTHER" id="PTHR43132">
    <property type="entry name" value="ARSENICAL RESISTANCE OPERON REPRESSOR ARSR-RELATED"/>
    <property type="match status" value="1"/>
</dbReference>
<protein>
    <submittedName>
        <fullName evidence="5">ArsR/SmtB family transcription factor</fullName>
    </submittedName>
</protein>